<comment type="caution">
    <text evidence="1">The sequence shown here is derived from an EMBL/GenBank/DDBJ whole genome shotgun (WGS) entry which is preliminary data.</text>
</comment>
<dbReference type="Proteomes" id="UP000003803">
    <property type="component" value="Unassembled WGS sequence"/>
</dbReference>
<protein>
    <submittedName>
        <fullName evidence="1">Uncharacterized protein</fullName>
    </submittedName>
</protein>
<dbReference type="EMBL" id="ABGD02000003">
    <property type="protein sequence ID" value="EDS13153.1"/>
    <property type="molecule type" value="Genomic_DNA"/>
</dbReference>
<dbReference type="STRING" id="169435.ERS852551_03171"/>
<sequence>MQIDYGNSRRTMWAGGVSGEMYPQMRSVYHGLAQAASRGDPAVLIITVQVNAPAGQAVGIKEDLAMYLERFGDIRVVSVTEEQPQYRQMGLYDARQPQRGKKK</sequence>
<keyword evidence="2" id="KW-1185">Reference proteome</keyword>
<dbReference type="AlphaFoldDB" id="B0P5Z6"/>
<organism evidence="1 2">
    <name type="scientific">Anaerotruncus colihominis DSM 17241</name>
    <dbReference type="NCBI Taxonomy" id="445972"/>
    <lineage>
        <taxon>Bacteria</taxon>
        <taxon>Bacillati</taxon>
        <taxon>Bacillota</taxon>
        <taxon>Clostridia</taxon>
        <taxon>Eubacteriales</taxon>
        <taxon>Oscillospiraceae</taxon>
        <taxon>Anaerotruncus</taxon>
    </lineage>
</organism>
<proteinExistence type="predicted"/>
<gene>
    <name evidence="1" type="ORF">ANACOL_00168</name>
</gene>
<evidence type="ECO:0000313" key="2">
    <source>
        <dbReference type="Proteomes" id="UP000003803"/>
    </source>
</evidence>
<dbReference type="HOGENOM" id="CLU_2257841_0_0_9"/>
<dbReference type="eggNOG" id="ENOG502ZHSE">
    <property type="taxonomic scope" value="Bacteria"/>
</dbReference>
<reference evidence="1" key="1">
    <citation type="submission" date="2007-11" db="EMBL/GenBank/DDBJ databases">
        <authorList>
            <person name="Fulton L."/>
            <person name="Clifton S."/>
            <person name="Fulton B."/>
            <person name="Xu J."/>
            <person name="Minx P."/>
            <person name="Pepin K.H."/>
            <person name="Johnson M."/>
            <person name="Thiruvilangam P."/>
            <person name="Bhonagiri V."/>
            <person name="Nash W.E."/>
            <person name="Mardis E.R."/>
            <person name="Wilson R.K."/>
        </authorList>
    </citation>
    <scope>NUCLEOTIDE SEQUENCE [LARGE SCALE GENOMIC DNA]</scope>
    <source>
        <strain evidence="1">DSM 17241</strain>
    </source>
</reference>
<evidence type="ECO:0000313" key="1">
    <source>
        <dbReference type="EMBL" id="EDS13153.1"/>
    </source>
</evidence>
<name>B0P5Z6_9FIRM</name>
<accession>B0P5Z6</accession>
<reference evidence="1" key="2">
    <citation type="submission" date="2013-09" db="EMBL/GenBank/DDBJ databases">
        <title>Draft genome sequence of Anaerotruncus colihominis(DSM 17241).</title>
        <authorList>
            <person name="Sudarsanam P."/>
            <person name="Ley R."/>
            <person name="Guruge J."/>
            <person name="Turnbaugh P.J."/>
            <person name="Mahowald M."/>
            <person name="Liep D."/>
            <person name="Gordon J."/>
        </authorList>
    </citation>
    <scope>NUCLEOTIDE SEQUENCE</scope>
    <source>
        <strain evidence="1">DSM 17241</strain>
    </source>
</reference>